<feature type="region of interest" description="Disordered" evidence="1">
    <location>
        <begin position="1"/>
        <end position="73"/>
    </location>
</feature>
<reference evidence="2" key="1">
    <citation type="submission" date="2022-08" db="EMBL/GenBank/DDBJ databases">
        <title>Complete genome sequence of 14 non-tuberculosis mycobacteria type-strains.</title>
        <authorList>
            <person name="Igarashi Y."/>
            <person name="Osugi A."/>
            <person name="Mitarai S."/>
        </authorList>
    </citation>
    <scope>NUCLEOTIDE SEQUENCE</scope>
    <source>
        <strain evidence="2">DSM 45575</strain>
    </source>
</reference>
<dbReference type="EMBL" id="CP092365">
    <property type="protein sequence ID" value="ULN51807.1"/>
    <property type="molecule type" value="Genomic_DNA"/>
</dbReference>
<dbReference type="Gene3D" id="3.30.450.150">
    <property type="entry name" value="Haem-degrading domain"/>
    <property type="match status" value="1"/>
</dbReference>
<dbReference type="Pfam" id="PF03928">
    <property type="entry name" value="HbpS-like"/>
    <property type="match status" value="1"/>
</dbReference>
<dbReference type="InterPro" id="IPR038084">
    <property type="entry name" value="PduO/GlcC-like_sf"/>
</dbReference>
<gene>
    <name evidence="2" type="ORF">MIU77_13045</name>
</gene>
<proteinExistence type="predicted"/>
<accession>A0ABY3U2M4</accession>
<dbReference type="RefSeq" id="WP_240170089.1">
    <property type="nucleotide sequence ID" value="NZ_CP092365.1"/>
</dbReference>
<evidence type="ECO:0000256" key="1">
    <source>
        <dbReference type="SAM" id="MobiDB-lite"/>
    </source>
</evidence>
<dbReference type="Proteomes" id="UP001055200">
    <property type="component" value="Chromosome"/>
</dbReference>
<dbReference type="SUPFAM" id="SSF143744">
    <property type="entry name" value="GlcG-like"/>
    <property type="match status" value="1"/>
</dbReference>
<evidence type="ECO:0000313" key="3">
    <source>
        <dbReference type="Proteomes" id="UP001055200"/>
    </source>
</evidence>
<organism evidence="2 3">
    <name type="scientific">Mycolicibacillus parakoreensis</name>
    <dbReference type="NCBI Taxonomy" id="1069221"/>
    <lineage>
        <taxon>Bacteria</taxon>
        <taxon>Bacillati</taxon>
        <taxon>Actinomycetota</taxon>
        <taxon>Actinomycetes</taxon>
        <taxon>Mycobacteriales</taxon>
        <taxon>Mycobacteriaceae</taxon>
        <taxon>Mycolicibacillus</taxon>
    </lineage>
</organism>
<feature type="compositionally biased region" description="Low complexity" evidence="1">
    <location>
        <begin position="1"/>
        <end position="21"/>
    </location>
</feature>
<protein>
    <submittedName>
        <fullName evidence="2">Heme-binding protein</fullName>
    </submittedName>
</protein>
<dbReference type="InterPro" id="IPR005624">
    <property type="entry name" value="PduO/GlcC-like"/>
</dbReference>
<keyword evidence="3" id="KW-1185">Reference proteome</keyword>
<sequence>MSGRPAARPSSSAVRTRSAVSENRGSSDSRACNCGGASLFGQDGRLIGGLGASGGTPEHDAALARTTAEGAQP</sequence>
<evidence type="ECO:0000313" key="2">
    <source>
        <dbReference type="EMBL" id="ULN51807.1"/>
    </source>
</evidence>
<name>A0ABY3U2M4_9MYCO</name>